<dbReference type="EMBL" id="JAZGQO010000018">
    <property type="protein sequence ID" value="KAK6167071.1"/>
    <property type="molecule type" value="Genomic_DNA"/>
</dbReference>
<evidence type="ECO:0000313" key="2">
    <source>
        <dbReference type="EMBL" id="KAK6167071.1"/>
    </source>
</evidence>
<proteinExistence type="predicted"/>
<accession>A0AAN8G3T8</accession>
<reference evidence="2 3" key="1">
    <citation type="submission" date="2024-01" db="EMBL/GenBank/DDBJ databases">
        <title>The genome of the rayed Mediterranean limpet Patella caerulea (Linnaeus, 1758).</title>
        <authorList>
            <person name="Anh-Thu Weber A."/>
            <person name="Halstead-Nussloch G."/>
        </authorList>
    </citation>
    <scope>NUCLEOTIDE SEQUENCE [LARGE SCALE GENOMIC DNA]</scope>
    <source>
        <strain evidence="2">AATW-2023a</strain>
        <tissue evidence="2">Whole specimen</tissue>
    </source>
</reference>
<dbReference type="AlphaFoldDB" id="A0AAN8G3T8"/>
<sequence>MKKEELPCKLWVILNRMSDFEDYTGQELETIFDITDEFEFWSPNHVGEVCDLLDNLESNNEDNENQSNRNHKRRMTDESCVDDDNIEVHSDTFSDIDLFSDSDPLEICQVGGGASGGQQLNLIKLKSIERRFSRKFNVASEVLQLEIVNSDTSLQPNWLDQMITEILNTIRTNFNIQRQERVRLTINHPTLDTPIYISFRPFEQLTLELILNEILKIMQSNKTFILDNETTISVVYIPTKSGGVFPSRVVLNQAFMKAKKYTFLSPVPNPGYQTCFGQSIILGMTEIFHQKTPQTPEQIKYYNQVKTNPQRQPLQINLTMKLYEDTGVDPTLPTGRTEWCKFQDHLKDRYQIVMMPRQLTVLYTEEMLFLGFLF</sequence>
<protein>
    <submittedName>
        <fullName evidence="2">Uncharacterized protein</fullName>
    </submittedName>
</protein>
<gene>
    <name evidence="2" type="ORF">SNE40_021177</name>
</gene>
<evidence type="ECO:0000313" key="3">
    <source>
        <dbReference type="Proteomes" id="UP001347796"/>
    </source>
</evidence>
<organism evidence="2 3">
    <name type="scientific">Patella caerulea</name>
    <name type="common">Rayed Mediterranean limpet</name>
    <dbReference type="NCBI Taxonomy" id="87958"/>
    <lineage>
        <taxon>Eukaryota</taxon>
        <taxon>Metazoa</taxon>
        <taxon>Spiralia</taxon>
        <taxon>Lophotrochozoa</taxon>
        <taxon>Mollusca</taxon>
        <taxon>Gastropoda</taxon>
        <taxon>Patellogastropoda</taxon>
        <taxon>Patelloidea</taxon>
        <taxon>Patellidae</taxon>
        <taxon>Patella</taxon>
    </lineage>
</organism>
<comment type="caution">
    <text evidence="2">The sequence shown here is derived from an EMBL/GenBank/DDBJ whole genome shotgun (WGS) entry which is preliminary data.</text>
</comment>
<name>A0AAN8G3T8_PATCE</name>
<evidence type="ECO:0000256" key="1">
    <source>
        <dbReference type="SAM" id="MobiDB-lite"/>
    </source>
</evidence>
<dbReference type="Proteomes" id="UP001347796">
    <property type="component" value="Unassembled WGS sequence"/>
</dbReference>
<keyword evidence="3" id="KW-1185">Reference proteome</keyword>
<feature type="region of interest" description="Disordered" evidence="1">
    <location>
        <begin position="57"/>
        <end position="78"/>
    </location>
</feature>